<dbReference type="AlphaFoldDB" id="A0A7J7VDZ9"/>
<evidence type="ECO:0000313" key="2">
    <source>
        <dbReference type="EMBL" id="KAF6323417.1"/>
    </source>
</evidence>
<keyword evidence="1" id="KW-0812">Transmembrane</keyword>
<gene>
    <name evidence="2" type="ORF">mRhiFer1_008394</name>
</gene>
<keyword evidence="1" id="KW-1133">Transmembrane helix</keyword>
<reference evidence="2 3" key="1">
    <citation type="journal article" date="2020" name="Nature">
        <title>Six reference-quality genomes reveal evolution of bat adaptations.</title>
        <authorList>
            <person name="Jebb D."/>
            <person name="Huang Z."/>
            <person name="Pippel M."/>
            <person name="Hughes G.M."/>
            <person name="Lavrichenko K."/>
            <person name="Devanna P."/>
            <person name="Winkler S."/>
            <person name="Jermiin L.S."/>
            <person name="Skirmuntt E.C."/>
            <person name="Katzourakis A."/>
            <person name="Burkitt-Gray L."/>
            <person name="Ray D.A."/>
            <person name="Sullivan K.A.M."/>
            <person name="Roscito J.G."/>
            <person name="Kirilenko B.M."/>
            <person name="Davalos L.M."/>
            <person name="Corthals A.P."/>
            <person name="Power M.L."/>
            <person name="Jones G."/>
            <person name="Ransome R.D."/>
            <person name="Dechmann D.K.N."/>
            <person name="Locatelli A.G."/>
            <person name="Puechmaille S.J."/>
            <person name="Fedrigo O."/>
            <person name="Jarvis E.D."/>
            <person name="Hiller M."/>
            <person name="Vernes S.C."/>
            <person name="Myers E.W."/>
            <person name="Teeling E.C."/>
        </authorList>
    </citation>
    <scope>NUCLEOTIDE SEQUENCE [LARGE SCALE GENOMIC DNA]</scope>
    <source>
        <strain evidence="2">MRhiFer1</strain>
        <tissue evidence="2">Lung</tissue>
    </source>
</reference>
<evidence type="ECO:0000256" key="1">
    <source>
        <dbReference type="SAM" id="Phobius"/>
    </source>
</evidence>
<dbReference type="Proteomes" id="UP000585614">
    <property type="component" value="Unassembled WGS sequence"/>
</dbReference>
<accession>A0A7J7VDZ9</accession>
<organism evidence="2 3">
    <name type="scientific">Rhinolophus ferrumequinum</name>
    <name type="common">Greater horseshoe bat</name>
    <dbReference type="NCBI Taxonomy" id="59479"/>
    <lineage>
        <taxon>Eukaryota</taxon>
        <taxon>Metazoa</taxon>
        <taxon>Chordata</taxon>
        <taxon>Craniata</taxon>
        <taxon>Vertebrata</taxon>
        <taxon>Euteleostomi</taxon>
        <taxon>Mammalia</taxon>
        <taxon>Eutheria</taxon>
        <taxon>Laurasiatheria</taxon>
        <taxon>Chiroptera</taxon>
        <taxon>Yinpterochiroptera</taxon>
        <taxon>Rhinolophoidea</taxon>
        <taxon>Rhinolophidae</taxon>
        <taxon>Rhinolophinae</taxon>
        <taxon>Rhinolophus</taxon>
    </lineage>
</organism>
<sequence length="144" mass="16420">MSKSRDISNHSSCPLPLPLFISTLFPISLTHNVLLFLLLFLNVYTLSQHLSRNSFLDLFGQDWLLITYSRTETQVKFPVREISPGGILLDHYFPKTAKRKGKSLAKPQSSKLSGLIQCFCLYKAFFPTHPSKNENAENTKELDM</sequence>
<keyword evidence="1" id="KW-0472">Membrane</keyword>
<name>A0A7J7VDZ9_RHIFE</name>
<proteinExistence type="predicted"/>
<dbReference type="EMBL" id="JACAGC010000013">
    <property type="protein sequence ID" value="KAF6323417.1"/>
    <property type="molecule type" value="Genomic_DNA"/>
</dbReference>
<protein>
    <submittedName>
        <fullName evidence="2">Uncharacterized protein</fullName>
    </submittedName>
</protein>
<evidence type="ECO:0000313" key="3">
    <source>
        <dbReference type="Proteomes" id="UP000585614"/>
    </source>
</evidence>
<comment type="caution">
    <text evidence="2">The sequence shown here is derived from an EMBL/GenBank/DDBJ whole genome shotgun (WGS) entry which is preliminary data.</text>
</comment>
<feature type="transmembrane region" description="Helical" evidence="1">
    <location>
        <begin position="20"/>
        <end position="44"/>
    </location>
</feature>